<keyword evidence="3" id="KW-1185">Reference proteome</keyword>
<accession>A0A6A0AFW1</accession>
<feature type="region of interest" description="Disordered" evidence="1">
    <location>
        <begin position="1"/>
        <end position="26"/>
    </location>
</feature>
<evidence type="ECO:0000256" key="1">
    <source>
        <dbReference type="SAM" id="MobiDB-lite"/>
    </source>
</evidence>
<dbReference type="Proteomes" id="UP000485058">
    <property type="component" value="Unassembled WGS sequence"/>
</dbReference>
<dbReference type="AlphaFoldDB" id="A0A6A0AFW1"/>
<comment type="caution">
    <text evidence="2">The sequence shown here is derived from an EMBL/GenBank/DDBJ whole genome shotgun (WGS) entry which is preliminary data.</text>
</comment>
<proteinExistence type="predicted"/>
<dbReference type="EMBL" id="BLLF01005782">
    <property type="protein sequence ID" value="GFH31626.1"/>
    <property type="molecule type" value="Genomic_DNA"/>
</dbReference>
<protein>
    <submittedName>
        <fullName evidence="2">Uncharacterized protein</fullName>
    </submittedName>
</protein>
<evidence type="ECO:0000313" key="2">
    <source>
        <dbReference type="EMBL" id="GFH31626.1"/>
    </source>
</evidence>
<feature type="region of interest" description="Disordered" evidence="1">
    <location>
        <begin position="390"/>
        <end position="409"/>
    </location>
</feature>
<sequence>SGQNQLNKKGRGPNAGASDAVKQGKEAGFSEWRRVWGKFFDAKKRPSTWEKLIDIAEKYEKGIRPDPQFFTVKSTFVTDTMAKHIDASFHHMVADMGVTLKPAQLRDVIEAKMLSNQEEPEGEASLSMVNPSEQGMTAQASELPSDREGVDEWFAPDVTIMPHDYRAHLVSVLIQYFVLQLAGRVEDAVSMQCLPAIMCPSLLPDISACCLVVQTKGCRYERWQDATNAIVGAVLMGLLENLGHVPTEYPYASLVARVHNSSTLQKSIRPDPQFFTVKSTFVTDTMAKHIDASFHHMVADMGVTLKPAQLRDVIEAKMPSNQEEPEGEASEQGMTAQAAIVAMTRSFTSAVEDAQNVHDFAEPRLAELAAKKARQDAEYEAELKALQAEEAASVGGATEQAGEENSLTV</sequence>
<organism evidence="2 3">
    <name type="scientific">Haematococcus lacustris</name>
    <name type="common">Green alga</name>
    <name type="synonym">Haematococcus pluvialis</name>
    <dbReference type="NCBI Taxonomy" id="44745"/>
    <lineage>
        <taxon>Eukaryota</taxon>
        <taxon>Viridiplantae</taxon>
        <taxon>Chlorophyta</taxon>
        <taxon>core chlorophytes</taxon>
        <taxon>Chlorophyceae</taxon>
        <taxon>CS clade</taxon>
        <taxon>Chlamydomonadales</taxon>
        <taxon>Haematococcaceae</taxon>
        <taxon>Haematococcus</taxon>
    </lineage>
</organism>
<evidence type="ECO:0000313" key="3">
    <source>
        <dbReference type="Proteomes" id="UP000485058"/>
    </source>
</evidence>
<feature type="non-terminal residue" evidence="2">
    <location>
        <position position="1"/>
    </location>
</feature>
<gene>
    <name evidence="2" type="ORF">HaLaN_30703</name>
</gene>
<reference evidence="2 3" key="1">
    <citation type="submission" date="2020-02" db="EMBL/GenBank/DDBJ databases">
        <title>Draft genome sequence of Haematococcus lacustris strain NIES-144.</title>
        <authorList>
            <person name="Morimoto D."/>
            <person name="Nakagawa S."/>
            <person name="Yoshida T."/>
            <person name="Sawayama S."/>
        </authorList>
    </citation>
    <scope>NUCLEOTIDE SEQUENCE [LARGE SCALE GENOMIC DNA]</scope>
    <source>
        <strain evidence="2 3">NIES-144</strain>
    </source>
</reference>
<feature type="non-terminal residue" evidence="2">
    <location>
        <position position="409"/>
    </location>
</feature>
<name>A0A6A0AFW1_HAELA</name>